<accession>A0A1L7X8L2</accession>
<name>A0A1L7X8L2_9HELO</name>
<dbReference type="AlphaFoldDB" id="A0A1L7X8L2"/>
<evidence type="ECO:0000313" key="2">
    <source>
        <dbReference type="Proteomes" id="UP000184330"/>
    </source>
</evidence>
<sequence>MFERVLSRSLGSWRPTLSRPSSTLFELPNHETEVLNDCIALLRSDIFALEARHNSLLSNLLTISRCIKSALPPFVPCHPMINTDDDSLDLRSAVEILARMCSDGVQQRQQCLTRNNFQPSRAGPVSWRPQLVPETERPISPPVTLESEDLSPPNARAQLEIDLGVLVLKKAELMIGADKLEGDLSFWVQIWEDIKVERRKSESEYSCTYDARRPYAHRHGIEDHRQRIQAPNPLPGRRPSLDRKNAVRCIKQATIRRKEVPIREMLDRIQKVTIEEEKKRDDLRHDSGIDMSDDIEKVRRVQDLEVNALAIAELE</sequence>
<protein>
    <submittedName>
        <fullName evidence="1">Uncharacterized protein</fullName>
    </submittedName>
</protein>
<gene>
    <name evidence="1" type="ORF">PAC_11274</name>
</gene>
<proteinExistence type="predicted"/>
<dbReference type="OrthoDB" id="3555193at2759"/>
<dbReference type="EMBL" id="FJOG01000018">
    <property type="protein sequence ID" value="CZR61378.1"/>
    <property type="molecule type" value="Genomic_DNA"/>
</dbReference>
<evidence type="ECO:0000313" key="1">
    <source>
        <dbReference type="EMBL" id="CZR61378.1"/>
    </source>
</evidence>
<keyword evidence="2" id="KW-1185">Reference proteome</keyword>
<dbReference type="Proteomes" id="UP000184330">
    <property type="component" value="Unassembled WGS sequence"/>
</dbReference>
<reference evidence="1 2" key="1">
    <citation type="submission" date="2016-03" db="EMBL/GenBank/DDBJ databases">
        <authorList>
            <person name="Ploux O."/>
        </authorList>
    </citation>
    <scope>NUCLEOTIDE SEQUENCE [LARGE SCALE GENOMIC DNA]</scope>
    <source>
        <strain evidence="1 2">UAMH 11012</strain>
    </source>
</reference>
<organism evidence="1 2">
    <name type="scientific">Phialocephala subalpina</name>
    <dbReference type="NCBI Taxonomy" id="576137"/>
    <lineage>
        <taxon>Eukaryota</taxon>
        <taxon>Fungi</taxon>
        <taxon>Dikarya</taxon>
        <taxon>Ascomycota</taxon>
        <taxon>Pezizomycotina</taxon>
        <taxon>Leotiomycetes</taxon>
        <taxon>Helotiales</taxon>
        <taxon>Mollisiaceae</taxon>
        <taxon>Phialocephala</taxon>
        <taxon>Phialocephala fortinii species complex</taxon>
    </lineage>
</organism>